<dbReference type="RefSeq" id="WP_203911403.1">
    <property type="nucleotide sequence ID" value="NZ_BONY01000038.1"/>
</dbReference>
<reference evidence="1" key="1">
    <citation type="submission" date="2021-01" db="EMBL/GenBank/DDBJ databases">
        <title>Whole genome shotgun sequence of Rhizocola hellebori NBRC 109834.</title>
        <authorList>
            <person name="Komaki H."/>
            <person name="Tamura T."/>
        </authorList>
    </citation>
    <scope>NUCLEOTIDE SEQUENCE</scope>
    <source>
        <strain evidence="1">NBRC 109834</strain>
    </source>
</reference>
<organism evidence="1 2">
    <name type="scientific">Rhizocola hellebori</name>
    <dbReference type="NCBI Taxonomy" id="1392758"/>
    <lineage>
        <taxon>Bacteria</taxon>
        <taxon>Bacillati</taxon>
        <taxon>Actinomycetota</taxon>
        <taxon>Actinomycetes</taxon>
        <taxon>Micromonosporales</taxon>
        <taxon>Micromonosporaceae</taxon>
        <taxon>Rhizocola</taxon>
    </lineage>
</organism>
<protein>
    <submittedName>
        <fullName evidence="1">Uncharacterized protein</fullName>
    </submittedName>
</protein>
<dbReference type="Proteomes" id="UP000612899">
    <property type="component" value="Unassembled WGS sequence"/>
</dbReference>
<dbReference type="EMBL" id="BONY01000038">
    <property type="protein sequence ID" value="GIH07623.1"/>
    <property type="molecule type" value="Genomic_DNA"/>
</dbReference>
<accession>A0A8J3QB70</accession>
<comment type="caution">
    <text evidence="1">The sequence shown here is derived from an EMBL/GenBank/DDBJ whole genome shotgun (WGS) entry which is preliminary data.</text>
</comment>
<dbReference type="AlphaFoldDB" id="A0A8J3QB70"/>
<keyword evidence="2" id="KW-1185">Reference proteome</keyword>
<sequence>MDSDSEQLWLAFVQAEQAYREAMGALRRTNMEEVLREGLERLPWRRQALAVLGASNVEISERLLPELFELAGVSHSLIDEVRRCISRIPRDVLERKLPGFVAVLIANPKSDYEAYRRTAELLRLLEMGDLLSELVDAAAMSPDSDIREVAVDFQRG</sequence>
<name>A0A8J3QB70_9ACTN</name>
<evidence type="ECO:0000313" key="1">
    <source>
        <dbReference type="EMBL" id="GIH07623.1"/>
    </source>
</evidence>
<evidence type="ECO:0000313" key="2">
    <source>
        <dbReference type="Proteomes" id="UP000612899"/>
    </source>
</evidence>
<gene>
    <name evidence="1" type="ORF">Rhe02_56900</name>
</gene>
<proteinExistence type="predicted"/>